<evidence type="ECO:0000313" key="2">
    <source>
        <dbReference type="EMBL" id="AUB82813.1"/>
    </source>
</evidence>
<gene>
    <name evidence="2" type="ORF">THSYN_18960</name>
</gene>
<protein>
    <submittedName>
        <fullName evidence="2">Uncharacterized protein</fullName>
    </submittedName>
</protein>
<dbReference type="EMBL" id="CP020370">
    <property type="protein sequence ID" value="AUB82813.1"/>
    <property type="molecule type" value="Genomic_DNA"/>
</dbReference>
<organism evidence="2 3">
    <name type="scientific">Candidatus Thiodictyon syntrophicum</name>
    <dbReference type="NCBI Taxonomy" id="1166950"/>
    <lineage>
        <taxon>Bacteria</taxon>
        <taxon>Pseudomonadati</taxon>
        <taxon>Pseudomonadota</taxon>
        <taxon>Gammaproteobacteria</taxon>
        <taxon>Chromatiales</taxon>
        <taxon>Chromatiaceae</taxon>
        <taxon>Thiodictyon</taxon>
    </lineage>
</organism>
<feature type="region of interest" description="Disordered" evidence="1">
    <location>
        <begin position="201"/>
        <end position="220"/>
    </location>
</feature>
<keyword evidence="3" id="KW-1185">Reference proteome</keyword>
<proteinExistence type="predicted"/>
<name>A0A2K8UB55_9GAMM</name>
<reference evidence="2 3" key="1">
    <citation type="submission" date="2017-03" db="EMBL/GenBank/DDBJ databases">
        <title>Complete genome sequence of Candidatus 'Thiodictyon syntrophicum' sp. nov. strain Cad16T, a photolithoautotroph purple sulfur bacterium isolated from an alpine meromictic lake.</title>
        <authorList>
            <person name="Luedin S.M."/>
            <person name="Pothier J.F."/>
            <person name="Danza F."/>
            <person name="Storelli N."/>
            <person name="Wittwer M."/>
            <person name="Tonolla M."/>
        </authorList>
    </citation>
    <scope>NUCLEOTIDE SEQUENCE [LARGE SCALE GENOMIC DNA]</scope>
    <source>
        <strain evidence="2 3">Cad16T</strain>
    </source>
</reference>
<dbReference type="KEGG" id="tsy:THSYN_18960"/>
<accession>A0A2K8UB55</accession>
<feature type="compositionally biased region" description="Pro residues" evidence="1">
    <location>
        <begin position="168"/>
        <end position="184"/>
    </location>
</feature>
<evidence type="ECO:0000256" key="1">
    <source>
        <dbReference type="SAM" id="MobiDB-lite"/>
    </source>
</evidence>
<dbReference type="AlphaFoldDB" id="A0A2K8UB55"/>
<dbReference type="Proteomes" id="UP000232638">
    <property type="component" value="Chromosome"/>
</dbReference>
<evidence type="ECO:0000313" key="3">
    <source>
        <dbReference type="Proteomes" id="UP000232638"/>
    </source>
</evidence>
<sequence length="305" mass="32901">MIDRSQRLDGMRLVRAAPHTAEARLDDGPDSTRAVRSGNVSQISADARLHQLVCEIADTLGTVDQDRPAATDGQGLAGFCRTVNNELFRHNSRHTHVFGLWERCTCEADEVRQALLRALPNLRLFDCGDPARASTVLRADRDTLETWYASHLRAIAERRKTLASTPTPATPPAQPTAKPEPIPMNDPQGAAPINVSVNVNTGKGPANQAAGRSAAHQHHLSTAQAELLPLLERLLAATGTGEPHYIELRKACREAQGELEENEPLPAPVKTRLRRAIDALPTADSALEIAAKVAEAIGRIPGLGL</sequence>
<feature type="region of interest" description="Disordered" evidence="1">
    <location>
        <begin position="159"/>
        <end position="187"/>
    </location>
</feature>
<dbReference type="OrthoDB" id="55639at135613"/>
<dbReference type="RefSeq" id="WP_100920520.1">
    <property type="nucleotide sequence ID" value="NZ_CP020370.1"/>
</dbReference>